<dbReference type="VEuPathDB" id="TrichDB:TVAGG3_0710900"/>
<name>A2G6V8_TRIV3</name>
<comment type="similarity">
    <text evidence="1">Belongs to the peptidase S51 family.</text>
</comment>
<dbReference type="RefSeq" id="XP_001300045.1">
    <property type="nucleotide sequence ID" value="XM_001300044.1"/>
</dbReference>
<keyword evidence="4" id="KW-0720">Serine protease</keyword>
<dbReference type="KEGG" id="tva:4744763"/>
<evidence type="ECO:0000256" key="3">
    <source>
        <dbReference type="ARBA" id="ARBA00022801"/>
    </source>
</evidence>
<dbReference type="Gene3D" id="3.40.50.880">
    <property type="match status" value="1"/>
</dbReference>
<dbReference type="InterPro" id="IPR029062">
    <property type="entry name" value="Class_I_gatase-like"/>
</dbReference>
<dbReference type="CDD" id="cd03129">
    <property type="entry name" value="GAT1_Peptidase_E_like"/>
    <property type="match status" value="1"/>
</dbReference>
<dbReference type="AlphaFoldDB" id="A2G6V8"/>
<keyword evidence="2" id="KW-0645">Protease</keyword>
<sequence length="206" mass="23272">MKLFLCSYFKKVANLIPKAFGECSGKKVCYIPTAGIPEPYKEYLQKSKDAFTRLGMEVVELEVHTAPKEEIKQKVTECDLIFVAGGNTFFLLQELKESGAYDIIYHEVKNGKFYIGESAGTIIACKDIEYAGLVDSMEEGPKLKGNYSSFGFVNYFVLPHYTCEPFREACENVIKQYGDKLDLRPITNSQAVFADNDKFEVWTASQ</sequence>
<evidence type="ECO:0000256" key="4">
    <source>
        <dbReference type="ARBA" id="ARBA00022825"/>
    </source>
</evidence>
<dbReference type="SMR" id="A2G6V8"/>
<dbReference type="PANTHER" id="PTHR20842">
    <property type="entry name" value="PROTEASE S51 ALPHA-ASPARTYL DIPEPTIDASE"/>
    <property type="match status" value="1"/>
</dbReference>
<keyword evidence="3" id="KW-0378">Hydrolase</keyword>
<dbReference type="GO" id="GO:0008236">
    <property type="term" value="F:serine-type peptidase activity"/>
    <property type="evidence" value="ECO:0007669"/>
    <property type="project" value="UniProtKB-KW"/>
</dbReference>
<dbReference type="Pfam" id="PF03575">
    <property type="entry name" value="Peptidase_S51"/>
    <property type="match status" value="1"/>
</dbReference>
<dbReference type="VEuPathDB" id="TrichDB:TVAG_254690"/>
<dbReference type="FunFam" id="3.40.50.880:FF:000094">
    <property type="entry name" value="Uncharacterized peptidase Lmo0363"/>
    <property type="match status" value="1"/>
</dbReference>
<dbReference type="Proteomes" id="UP000001542">
    <property type="component" value="Unassembled WGS sequence"/>
</dbReference>
<dbReference type="GO" id="GO:0006508">
    <property type="term" value="P:proteolysis"/>
    <property type="evidence" value="ECO:0007669"/>
    <property type="project" value="UniProtKB-KW"/>
</dbReference>
<gene>
    <name evidence="5" type="ORF">TVAG_254690</name>
</gene>
<evidence type="ECO:0000256" key="2">
    <source>
        <dbReference type="ARBA" id="ARBA00022670"/>
    </source>
</evidence>
<dbReference type="InterPro" id="IPR005320">
    <property type="entry name" value="Peptidase_S51"/>
</dbReference>
<organism evidence="5 6">
    <name type="scientific">Trichomonas vaginalis (strain ATCC PRA-98 / G3)</name>
    <dbReference type="NCBI Taxonomy" id="412133"/>
    <lineage>
        <taxon>Eukaryota</taxon>
        <taxon>Metamonada</taxon>
        <taxon>Parabasalia</taxon>
        <taxon>Trichomonadida</taxon>
        <taxon>Trichomonadidae</taxon>
        <taxon>Trichomonas</taxon>
    </lineage>
</organism>
<reference evidence="5" key="2">
    <citation type="journal article" date="2007" name="Science">
        <title>Draft genome sequence of the sexually transmitted pathogen Trichomonas vaginalis.</title>
        <authorList>
            <person name="Carlton J.M."/>
            <person name="Hirt R.P."/>
            <person name="Silva J.C."/>
            <person name="Delcher A.L."/>
            <person name="Schatz M."/>
            <person name="Zhao Q."/>
            <person name="Wortman J.R."/>
            <person name="Bidwell S.L."/>
            <person name="Alsmark U.C.M."/>
            <person name="Besteiro S."/>
            <person name="Sicheritz-Ponten T."/>
            <person name="Noel C.J."/>
            <person name="Dacks J.B."/>
            <person name="Foster P.G."/>
            <person name="Simillion C."/>
            <person name="Van de Peer Y."/>
            <person name="Miranda-Saavedra D."/>
            <person name="Barton G.J."/>
            <person name="Westrop G.D."/>
            <person name="Mueller S."/>
            <person name="Dessi D."/>
            <person name="Fiori P.L."/>
            <person name="Ren Q."/>
            <person name="Paulsen I."/>
            <person name="Zhang H."/>
            <person name="Bastida-Corcuera F.D."/>
            <person name="Simoes-Barbosa A."/>
            <person name="Brown M.T."/>
            <person name="Hayes R.D."/>
            <person name="Mukherjee M."/>
            <person name="Okumura C.Y."/>
            <person name="Schneider R."/>
            <person name="Smith A.J."/>
            <person name="Vanacova S."/>
            <person name="Villalvazo M."/>
            <person name="Haas B.J."/>
            <person name="Pertea M."/>
            <person name="Feldblyum T.V."/>
            <person name="Utterback T.R."/>
            <person name="Shu C.L."/>
            <person name="Osoegawa K."/>
            <person name="de Jong P.J."/>
            <person name="Hrdy I."/>
            <person name="Horvathova L."/>
            <person name="Zubacova Z."/>
            <person name="Dolezal P."/>
            <person name="Malik S.B."/>
            <person name="Logsdon J.M. Jr."/>
            <person name="Henze K."/>
            <person name="Gupta A."/>
            <person name="Wang C.C."/>
            <person name="Dunne R.L."/>
            <person name="Upcroft J.A."/>
            <person name="Upcroft P."/>
            <person name="White O."/>
            <person name="Salzberg S.L."/>
            <person name="Tang P."/>
            <person name="Chiu C.-H."/>
            <person name="Lee Y.-S."/>
            <person name="Embley T.M."/>
            <person name="Coombs G.H."/>
            <person name="Mottram J.C."/>
            <person name="Tachezy J."/>
            <person name="Fraser-Liggett C.M."/>
            <person name="Johnson P.J."/>
        </authorList>
    </citation>
    <scope>NUCLEOTIDE SEQUENCE [LARGE SCALE GENOMIC DNA]</scope>
    <source>
        <strain evidence="5">G3</strain>
    </source>
</reference>
<dbReference type="OrthoDB" id="10052168at2759"/>
<proteinExistence type="inferred from homology"/>
<dbReference type="PANTHER" id="PTHR20842:SF0">
    <property type="entry name" value="ALPHA-ASPARTYL DIPEPTIDASE"/>
    <property type="match status" value="1"/>
</dbReference>
<dbReference type="EMBL" id="DS114509">
    <property type="protein sequence ID" value="EAX87115.1"/>
    <property type="molecule type" value="Genomic_DNA"/>
</dbReference>
<keyword evidence="6" id="KW-1185">Reference proteome</keyword>
<dbReference type="SUPFAM" id="SSF52317">
    <property type="entry name" value="Class I glutamine amidotransferase-like"/>
    <property type="match status" value="1"/>
</dbReference>
<accession>A2G6V8</accession>
<evidence type="ECO:0000313" key="6">
    <source>
        <dbReference type="Proteomes" id="UP000001542"/>
    </source>
</evidence>
<dbReference type="InParanoid" id="A2G6V8"/>
<reference evidence="5" key="1">
    <citation type="submission" date="2006-10" db="EMBL/GenBank/DDBJ databases">
        <authorList>
            <person name="Amadeo P."/>
            <person name="Zhao Q."/>
            <person name="Wortman J."/>
            <person name="Fraser-Liggett C."/>
            <person name="Carlton J."/>
        </authorList>
    </citation>
    <scope>NUCLEOTIDE SEQUENCE</scope>
    <source>
        <strain evidence="5">G3</strain>
    </source>
</reference>
<evidence type="ECO:0000256" key="1">
    <source>
        <dbReference type="ARBA" id="ARBA00006534"/>
    </source>
</evidence>
<protein>
    <submittedName>
        <fullName evidence="5">Clan PC(S), family S51, peptidase E-like serine peptidase</fullName>
    </submittedName>
</protein>
<evidence type="ECO:0000313" key="5">
    <source>
        <dbReference type="EMBL" id="EAX87115.1"/>
    </source>
</evidence>